<evidence type="ECO:0000256" key="1">
    <source>
        <dbReference type="PROSITE-ProRule" id="PRU00339"/>
    </source>
</evidence>
<dbReference type="SUPFAM" id="SSF48452">
    <property type="entry name" value="TPR-like"/>
    <property type="match status" value="2"/>
</dbReference>
<keyword evidence="1" id="KW-0802">TPR repeat</keyword>
<keyword evidence="4" id="KW-1185">Reference proteome</keyword>
<dbReference type="InParanoid" id="A0A7J7D1J5"/>
<dbReference type="Pfam" id="PF13181">
    <property type="entry name" value="TPR_8"/>
    <property type="match status" value="1"/>
</dbReference>
<dbReference type="PANTHER" id="PTHR46050:SF18">
    <property type="entry name" value="TETRATRICOPEPTIDE REPEAT (TPR)-LIKE SUPERFAMILY PROTEIN"/>
    <property type="match status" value="1"/>
</dbReference>
<evidence type="ECO:0000256" key="2">
    <source>
        <dbReference type="SAM" id="MobiDB-lite"/>
    </source>
</evidence>
<accession>A0A7J7D1J5</accession>
<sequence length="565" mass="63061">MAETKQYSMEHELGCGFFGGIFQRRIEWPKKKTSIYSLPSSDSSEKPEKNSFKKPPQKPHPMHNRKPSEFPPKPTISNQKTQSRRNSDAARTSTSSSSSSGQLKVLRSKELTKIVSTQTNSEGKALIRATSSNVMLLGPLGNIRQAGNRNSFLGNNSPNATIKTVDYLYKNLQQVKSQQGSSRIGGNGVMGNIVRQSSGEFRQRRLDPEVLKSLGNEKYKLGRFEEALDLYDKAIAIDSSKATYRSNRSAALIGLGRLLEAAMECKEAIRLEPSYQRAHRRLATLYLRLGEAEKSLHHYEQSGSDFDPQEIVKAQVLQKHLTNCIHAQKLKNWTTLLKETESAISSGADSAPKIYAMQAEALLRLQRHEEAYATKERGPKFPIDSCTKFFGPLSTALLLTIKAQVYMSAGRFEDAVRAAQEAARLDPREVVGVLKSAKAVSSARMSGNLLFKASKFSEACVVYSQGLEHDEQNSVLLCNRAACRSKLREFEKAVEDCTAAINLWPSYSKARLRRADCNVKLERYEAAIQDYEVVLSETLTNEDVGRALFEAQRQLKKQHGSPLRS</sequence>
<name>A0A7J7D1J5_TRIWF</name>
<dbReference type="InterPro" id="IPR019734">
    <property type="entry name" value="TPR_rpt"/>
</dbReference>
<dbReference type="Pfam" id="PF00515">
    <property type="entry name" value="TPR_1"/>
    <property type="match status" value="1"/>
</dbReference>
<feature type="repeat" description="TPR" evidence="1">
    <location>
        <begin position="208"/>
        <end position="241"/>
    </location>
</feature>
<protein>
    <submittedName>
        <fullName evidence="3">TPR repeat-containing thioredoxin TTL1-like</fullName>
    </submittedName>
</protein>
<reference evidence="3 4" key="1">
    <citation type="journal article" date="2020" name="Nat. Commun.">
        <title>Genome of Tripterygium wilfordii and identification of cytochrome P450 involved in triptolide biosynthesis.</title>
        <authorList>
            <person name="Tu L."/>
            <person name="Su P."/>
            <person name="Zhang Z."/>
            <person name="Gao L."/>
            <person name="Wang J."/>
            <person name="Hu T."/>
            <person name="Zhou J."/>
            <person name="Zhang Y."/>
            <person name="Zhao Y."/>
            <person name="Liu Y."/>
            <person name="Song Y."/>
            <person name="Tong Y."/>
            <person name="Lu Y."/>
            <person name="Yang J."/>
            <person name="Xu C."/>
            <person name="Jia M."/>
            <person name="Peters R.J."/>
            <person name="Huang L."/>
            <person name="Gao W."/>
        </authorList>
    </citation>
    <scope>NUCLEOTIDE SEQUENCE [LARGE SCALE GENOMIC DNA]</scope>
    <source>
        <strain evidence="4">cv. XIE 37</strain>
        <tissue evidence="3">Leaf</tissue>
    </source>
</reference>
<feature type="compositionally biased region" description="Basic residues" evidence="2">
    <location>
        <begin position="55"/>
        <end position="65"/>
    </location>
</feature>
<evidence type="ECO:0000313" key="4">
    <source>
        <dbReference type="Proteomes" id="UP000593562"/>
    </source>
</evidence>
<dbReference type="OrthoDB" id="2335338at2759"/>
<dbReference type="PROSITE" id="PS50005">
    <property type="entry name" value="TPR"/>
    <property type="match status" value="2"/>
</dbReference>
<dbReference type="GO" id="GO:0005737">
    <property type="term" value="C:cytoplasm"/>
    <property type="evidence" value="ECO:0007669"/>
    <property type="project" value="TreeGrafter"/>
</dbReference>
<dbReference type="InterPro" id="IPR044534">
    <property type="entry name" value="TTL1-4"/>
</dbReference>
<feature type="region of interest" description="Disordered" evidence="2">
    <location>
        <begin position="34"/>
        <end position="104"/>
    </location>
</feature>
<proteinExistence type="predicted"/>
<organism evidence="3 4">
    <name type="scientific">Tripterygium wilfordii</name>
    <name type="common">Thunder God vine</name>
    <dbReference type="NCBI Taxonomy" id="458696"/>
    <lineage>
        <taxon>Eukaryota</taxon>
        <taxon>Viridiplantae</taxon>
        <taxon>Streptophyta</taxon>
        <taxon>Embryophyta</taxon>
        <taxon>Tracheophyta</taxon>
        <taxon>Spermatophyta</taxon>
        <taxon>Magnoliopsida</taxon>
        <taxon>eudicotyledons</taxon>
        <taxon>Gunneridae</taxon>
        <taxon>Pentapetalae</taxon>
        <taxon>rosids</taxon>
        <taxon>fabids</taxon>
        <taxon>Celastrales</taxon>
        <taxon>Celastraceae</taxon>
        <taxon>Tripterygium</taxon>
    </lineage>
</organism>
<dbReference type="Gene3D" id="1.25.40.10">
    <property type="entry name" value="Tetratricopeptide repeat domain"/>
    <property type="match status" value="1"/>
</dbReference>
<dbReference type="PANTHER" id="PTHR46050">
    <property type="entry name" value="TPR REPEAT-CONTAINING THIOREDOXIN"/>
    <property type="match status" value="1"/>
</dbReference>
<dbReference type="Pfam" id="PF13432">
    <property type="entry name" value="TPR_16"/>
    <property type="match status" value="1"/>
</dbReference>
<feature type="compositionally biased region" description="Low complexity" evidence="2">
    <location>
        <begin position="89"/>
        <end position="100"/>
    </location>
</feature>
<dbReference type="Proteomes" id="UP000593562">
    <property type="component" value="Unassembled WGS sequence"/>
</dbReference>
<dbReference type="AlphaFoldDB" id="A0A7J7D1J5"/>
<feature type="repeat" description="TPR" evidence="1">
    <location>
        <begin position="396"/>
        <end position="429"/>
    </location>
</feature>
<gene>
    <name evidence="3" type="ORF">HS088_TW11G00283</name>
</gene>
<evidence type="ECO:0000313" key="3">
    <source>
        <dbReference type="EMBL" id="KAF5740217.1"/>
    </source>
</evidence>
<comment type="caution">
    <text evidence="3">The sequence shown here is derived from an EMBL/GenBank/DDBJ whole genome shotgun (WGS) entry which is preliminary data.</text>
</comment>
<dbReference type="SMART" id="SM00028">
    <property type="entry name" value="TPR"/>
    <property type="match status" value="7"/>
</dbReference>
<dbReference type="InterPro" id="IPR011990">
    <property type="entry name" value="TPR-like_helical_dom_sf"/>
</dbReference>
<dbReference type="EMBL" id="JAAARO010000011">
    <property type="protein sequence ID" value="KAF5740217.1"/>
    <property type="molecule type" value="Genomic_DNA"/>
</dbReference>